<evidence type="ECO:0000259" key="1">
    <source>
        <dbReference type="Pfam" id="PF13480"/>
    </source>
</evidence>
<comment type="caution">
    <text evidence="2">The sequence shown here is derived from an EMBL/GenBank/DDBJ whole genome shotgun (WGS) entry which is preliminary data.</text>
</comment>
<feature type="domain" description="BioF2-like acetyltransferase" evidence="1">
    <location>
        <begin position="116"/>
        <end position="255"/>
    </location>
</feature>
<evidence type="ECO:0000313" key="2">
    <source>
        <dbReference type="EMBL" id="MWC43665.1"/>
    </source>
</evidence>
<dbReference type="OrthoDB" id="3773784at2"/>
<organism evidence="2 3">
    <name type="scientific">Sphingomonas carotinifaciens</name>
    <dbReference type="NCBI Taxonomy" id="1166323"/>
    <lineage>
        <taxon>Bacteria</taxon>
        <taxon>Pseudomonadati</taxon>
        <taxon>Pseudomonadota</taxon>
        <taxon>Alphaproteobacteria</taxon>
        <taxon>Sphingomonadales</taxon>
        <taxon>Sphingomonadaceae</taxon>
        <taxon>Sphingomonas</taxon>
    </lineage>
</organism>
<dbReference type="InterPro" id="IPR016181">
    <property type="entry name" value="Acyl_CoA_acyltransferase"/>
</dbReference>
<keyword evidence="2" id="KW-0808">Transferase</keyword>
<dbReference type="EMBL" id="WSUT01000005">
    <property type="protein sequence ID" value="MWC43665.1"/>
    <property type="molecule type" value="Genomic_DNA"/>
</dbReference>
<dbReference type="Pfam" id="PF13480">
    <property type="entry name" value="Acetyltransf_6"/>
    <property type="match status" value="1"/>
</dbReference>
<evidence type="ECO:0000313" key="3">
    <source>
        <dbReference type="Proteomes" id="UP000436801"/>
    </source>
</evidence>
<dbReference type="GO" id="GO:0016740">
    <property type="term" value="F:transferase activity"/>
    <property type="evidence" value="ECO:0007669"/>
    <property type="project" value="UniProtKB-KW"/>
</dbReference>
<accession>A0A6N8LRY6</accession>
<name>A0A6N8LRY6_9SPHN</name>
<dbReference type="InterPro" id="IPR038740">
    <property type="entry name" value="BioF2-like_GNAT_dom"/>
</dbReference>
<sequence>MAAGRTALVEPCGRAAGVTAARVRLKFQVGARTLAGVSRRLERLPLGLEAVLSGAVPVLPPIGAADGYLVTSLPAAHLDALTGAWPLTAVRQRYTRHHVDLARGHEAWMAGLSGQARSGLRRKTKRLGGTVRAYRSAAEVGAFLDLAIPLAARTYQARHGLDAALSDDAAFRRGIVQAAREDRVRAWAMCVGERPIAYLCCTGQGRALRYDHVGHDPDFADRSPGTVLMAEALADLFGDRFAWFDFLEGEGQHKRQFATGGTECLDLLMLRPTIANRVVLAALGGFEGGVALARRSLAASPLRGRMRTLRR</sequence>
<dbReference type="Proteomes" id="UP000436801">
    <property type="component" value="Unassembled WGS sequence"/>
</dbReference>
<dbReference type="AlphaFoldDB" id="A0A6N8LRY6"/>
<proteinExistence type="predicted"/>
<dbReference type="SUPFAM" id="SSF55729">
    <property type="entry name" value="Acyl-CoA N-acyltransferases (Nat)"/>
    <property type="match status" value="1"/>
</dbReference>
<dbReference type="Gene3D" id="3.40.630.30">
    <property type="match status" value="1"/>
</dbReference>
<protein>
    <submittedName>
        <fullName evidence="2">GNAT family N-acetyltransferase</fullName>
    </submittedName>
</protein>
<gene>
    <name evidence="2" type="ORF">GQR91_08330</name>
</gene>
<reference evidence="2 3" key="1">
    <citation type="submission" date="2019-12" db="EMBL/GenBank/DDBJ databases">
        <authorList>
            <person name="Zheng J."/>
        </authorList>
    </citation>
    <scope>NUCLEOTIDE SEQUENCE [LARGE SCALE GENOMIC DNA]</scope>
    <source>
        <strain evidence="2 3">DSM 27347</strain>
    </source>
</reference>